<evidence type="ECO:0008006" key="4">
    <source>
        <dbReference type="Google" id="ProtNLM"/>
    </source>
</evidence>
<evidence type="ECO:0000313" key="2">
    <source>
        <dbReference type="EMBL" id="KAK7207418.1"/>
    </source>
</evidence>
<name>A0ABR1FE20_9ASCO</name>
<gene>
    <name evidence="2" type="ORF">BZA70DRAFT_13518</name>
</gene>
<dbReference type="PANTHER" id="PTHR12475">
    <property type="match status" value="1"/>
</dbReference>
<organism evidence="2 3">
    <name type="scientific">Myxozyma melibiosi</name>
    <dbReference type="NCBI Taxonomy" id="54550"/>
    <lineage>
        <taxon>Eukaryota</taxon>
        <taxon>Fungi</taxon>
        <taxon>Dikarya</taxon>
        <taxon>Ascomycota</taxon>
        <taxon>Saccharomycotina</taxon>
        <taxon>Lipomycetes</taxon>
        <taxon>Lipomycetales</taxon>
        <taxon>Lipomycetaceae</taxon>
        <taxon>Myxozyma</taxon>
    </lineage>
</organism>
<dbReference type="PANTHER" id="PTHR12475:SF4">
    <property type="entry name" value="PROTEIN THEM6"/>
    <property type="match status" value="1"/>
</dbReference>
<dbReference type="Gene3D" id="3.10.129.10">
    <property type="entry name" value="Hotdog Thioesterase"/>
    <property type="match status" value="1"/>
</dbReference>
<dbReference type="GeneID" id="90035105"/>
<protein>
    <recommendedName>
        <fullName evidence="4">Thioesterase</fullName>
    </recommendedName>
</protein>
<accession>A0ABR1FE20</accession>
<dbReference type="Pfam" id="PF13279">
    <property type="entry name" value="4HBT_2"/>
    <property type="match status" value="1"/>
</dbReference>
<evidence type="ECO:0000256" key="1">
    <source>
        <dbReference type="ARBA" id="ARBA00038476"/>
    </source>
</evidence>
<dbReference type="InterPro" id="IPR029069">
    <property type="entry name" value="HotDog_dom_sf"/>
</dbReference>
<comment type="similarity">
    <text evidence="1">Belongs to the lcsJ thioesterase family.</text>
</comment>
<comment type="caution">
    <text evidence="2">The sequence shown here is derived from an EMBL/GenBank/DDBJ whole genome shotgun (WGS) entry which is preliminary data.</text>
</comment>
<dbReference type="EMBL" id="JBBJBU010000001">
    <property type="protein sequence ID" value="KAK7207418.1"/>
    <property type="molecule type" value="Genomic_DNA"/>
</dbReference>
<sequence length="217" mass="25336">MAWSVSTIFTAVTAVFWLLNAKNFPFAWHIRFYKSLTYFLYIHKPRPEVAGDVFRKSIYTNRSPAMECDLNGHKSNSTYFSDLDIARTDLMVEVFRKLLLDVKKNDGIWLYIPVGAVATVFKREIKPYIKYQISSRVLGWNDKWLFVLSRFEDPKTKKLYAFSLTKYVLKKGRITVPIPEALKASDLWSEEVERKGREGLKYAQGLLDLDMLEEVEI</sequence>
<reference evidence="2 3" key="1">
    <citation type="submission" date="2024-03" db="EMBL/GenBank/DDBJ databases">
        <title>Genome-scale model development and genomic sequencing of the oleaginous clade Lipomyces.</title>
        <authorList>
            <consortium name="Lawrence Berkeley National Laboratory"/>
            <person name="Czajka J.J."/>
            <person name="Han Y."/>
            <person name="Kim J."/>
            <person name="Mondo S.J."/>
            <person name="Hofstad B.A."/>
            <person name="Robles A."/>
            <person name="Haridas S."/>
            <person name="Riley R."/>
            <person name="LaButti K."/>
            <person name="Pangilinan J."/>
            <person name="Andreopoulos W."/>
            <person name="Lipzen A."/>
            <person name="Yan J."/>
            <person name="Wang M."/>
            <person name="Ng V."/>
            <person name="Grigoriev I.V."/>
            <person name="Spatafora J.W."/>
            <person name="Magnuson J.K."/>
            <person name="Baker S.E."/>
            <person name="Pomraning K.R."/>
        </authorList>
    </citation>
    <scope>NUCLEOTIDE SEQUENCE [LARGE SCALE GENOMIC DNA]</scope>
    <source>
        <strain evidence="2 3">Phaff 52-87</strain>
    </source>
</reference>
<dbReference type="RefSeq" id="XP_064770451.1">
    <property type="nucleotide sequence ID" value="XM_064909593.1"/>
</dbReference>
<dbReference type="SUPFAM" id="SSF54637">
    <property type="entry name" value="Thioesterase/thiol ester dehydrase-isomerase"/>
    <property type="match status" value="1"/>
</dbReference>
<proteinExistence type="inferred from homology"/>
<dbReference type="Proteomes" id="UP001498771">
    <property type="component" value="Unassembled WGS sequence"/>
</dbReference>
<dbReference type="InterPro" id="IPR051490">
    <property type="entry name" value="THEM6_lcsJ_thioesterase"/>
</dbReference>
<evidence type="ECO:0000313" key="3">
    <source>
        <dbReference type="Proteomes" id="UP001498771"/>
    </source>
</evidence>
<keyword evidence="3" id="KW-1185">Reference proteome</keyword>
<dbReference type="CDD" id="cd00586">
    <property type="entry name" value="4HBT"/>
    <property type="match status" value="1"/>
</dbReference>